<proteinExistence type="inferred from homology"/>
<evidence type="ECO:0000256" key="7">
    <source>
        <dbReference type="SAM" id="Phobius"/>
    </source>
</evidence>
<dbReference type="InterPro" id="IPR049326">
    <property type="entry name" value="Rhodopsin_dom_fungi"/>
</dbReference>
<evidence type="ECO:0000313" key="9">
    <source>
        <dbReference type="EMBL" id="KAF2832732.1"/>
    </source>
</evidence>
<evidence type="ECO:0000256" key="6">
    <source>
        <dbReference type="SAM" id="MobiDB-lite"/>
    </source>
</evidence>
<organism evidence="9 10">
    <name type="scientific">Ophiobolus disseminans</name>
    <dbReference type="NCBI Taxonomy" id="1469910"/>
    <lineage>
        <taxon>Eukaryota</taxon>
        <taxon>Fungi</taxon>
        <taxon>Dikarya</taxon>
        <taxon>Ascomycota</taxon>
        <taxon>Pezizomycotina</taxon>
        <taxon>Dothideomycetes</taxon>
        <taxon>Pleosporomycetidae</taxon>
        <taxon>Pleosporales</taxon>
        <taxon>Pleosporineae</taxon>
        <taxon>Phaeosphaeriaceae</taxon>
        <taxon>Ophiobolus</taxon>
    </lineage>
</organism>
<evidence type="ECO:0000313" key="10">
    <source>
        <dbReference type="Proteomes" id="UP000799424"/>
    </source>
</evidence>
<comment type="similarity">
    <text evidence="5">Belongs to the SAT4 family.</text>
</comment>
<feature type="region of interest" description="Disordered" evidence="6">
    <location>
        <begin position="461"/>
        <end position="507"/>
    </location>
</feature>
<feature type="transmembrane region" description="Helical" evidence="7">
    <location>
        <begin position="63"/>
        <end position="88"/>
    </location>
</feature>
<comment type="subcellular location">
    <subcellularLocation>
        <location evidence="1">Membrane</location>
        <topology evidence="1">Multi-pass membrane protein</topology>
    </subcellularLocation>
</comment>
<dbReference type="GO" id="GO:0016020">
    <property type="term" value="C:membrane"/>
    <property type="evidence" value="ECO:0007669"/>
    <property type="project" value="UniProtKB-SubCell"/>
</dbReference>
<dbReference type="Pfam" id="PF20684">
    <property type="entry name" value="Fung_rhodopsin"/>
    <property type="match status" value="1"/>
</dbReference>
<evidence type="ECO:0000256" key="1">
    <source>
        <dbReference type="ARBA" id="ARBA00004141"/>
    </source>
</evidence>
<dbReference type="PANTHER" id="PTHR33048:SF129">
    <property type="entry name" value="INTEGRAL MEMBRANE PROTEIN-RELATED"/>
    <property type="match status" value="1"/>
</dbReference>
<gene>
    <name evidence="9" type="ORF">CC86DRAFT_401479</name>
</gene>
<protein>
    <recommendedName>
        <fullName evidence="8">Rhodopsin domain-containing protein</fullName>
    </recommendedName>
</protein>
<sequence>MPGGIHPTLEVFLSWPPPNLVDPETRPNTMTILACVLGPITLALFLARFWVRTLHQRNAGWDDWIMLAAMILTMALTVMLPIAGANYFNRHVWDLDPLKNSRKIVTARKYVLALECLFCTASGLIKISILLFYRRLAARAVSTFFRWATWITIGMIVAYTIALTIAPIVGCQPIEAYWEQVDITKRLQGYKFHCFDEGADVVAASILSAIQDLITAILPTFLYWNLQIPMRQKVALFGIFAIGYGGVALGGLRAYYSWRTFYETYDVIWSTWDLMLTSLLELHVGCFCANAPSLKVFFKHFFHAKLTSFSRSRSVPRSKDRKDSAMAGSKSSKGTLGKMKSFLTTSHSTTGYISEPHNSVSVDMHGGVQVQKEIHISHSPSSPRPNARHESVTTTDMIYDQYSDDDIELGRYTTGHNSQASSMGSTRNITDAEISALPPMPTSPVTTSWPMRSPTSFLSFTTQLPQVRDAREPRLPAPAAISEEVEGDGRRPGRSTSRGKGVWRTGA</sequence>
<dbReference type="Proteomes" id="UP000799424">
    <property type="component" value="Unassembled WGS sequence"/>
</dbReference>
<dbReference type="EMBL" id="MU006217">
    <property type="protein sequence ID" value="KAF2832732.1"/>
    <property type="molecule type" value="Genomic_DNA"/>
</dbReference>
<feature type="transmembrane region" description="Helical" evidence="7">
    <location>
        <begin position="234"/>
        <end position="256"/>
    </location>
</feature>
<evidence type="ECO:0000256" key="5">
    <source>
        <dbReference type="ARBA" id="ARBA00038359"/>
    </source>
</evidence>
<dbReference type="OrthoDB" id="5429740at2759"/>
<dbReference type="PANTHER" id="PTHR33048">
    <property type="entry name" value="PTH11-LIKE INTEGRAL MEMBRANE PROTEIN (AFU_ORTHOLOGUE AFUA_5G11245)"/>
    <property type="match status" value="1"/>
</dbReference>
<accession>A0A6A7AHG0</accession>
<feature type="domain" description="Rhodopsin" evidence="8">
    <location>
        <begin position="47"/>
        <end position="299"/>
    </location>
</feature>
<feature type="region of interest" description="Disordered" evidence="6">
    <location>
        <begin position="314"/>
        <end position="337"/>
    </location>
</feature>
<evidence type="ECO:0000256" key="3">
    <source>
        <dbReference type="ARBA" id="ARBA00022989"/>
    </source>
</evidence>
<keyword evidence="4 7" id="KW-0472">Membrane</keyword>
<keyword evidence="2 7" id="KW-0812">Transmembrane</keyword>
<keyword evidence="3 7" id="KW-1133">Transmembrane helix</keyword>
<feature type="transmembrane region" description="Helical" evidence="7">
    <location>
        <begin position="201"/>
        <end position="222"/>
    </location>
</feature>
<evidence type="ECO:0000256" key="2">
    <source>
        <dbReference type="ARBA" id="ARBA00022692"/>
    </source>
</evidence>
<feature type="transmembrane region" description="Helical" evidence="7">
    <location>
        <begin position="110"/>
        <end position="132"/>
    </location>
</feature>
<evidence type="ECO:0000259" key="8">
    <source>
        <dbReference type="Pfam" id="PF20684"/>
    </source>
</evidence>
<dbReference type="InterPro" id="IPR052337">
    <property type="entry name" value="SAT4-like"/>
</dbReference>
<dbReference type="AlphaFoldDB" id="A0A6A7AHG0"/>
<feature type="transmembrane region" description="Helical" evidence="7">
    <location>
        <begin position="144"/>
        <end position="169"/>
    </location>
</feature>
<name>A0A6A7AHG0_9PLEO</name>
<reference evidence="9" key="1">
    <citation type="journal article" date="2020" name="Stud. Mycol.">
        <title>101 Dothideomycetes genomes: a test case for predicting lifestyles and emergence of pathogens.</title>
        <authorList>
            <person name="Haridas S."/>
            <person name="Albert R."/>
            <person name="Binder M."/>
            <person name="Bloem J."/>
            <person name="Labutti K."/>
            <person name="Salamov A."/>
            <person name="Andreopoulos B."/>
            <person name="Baker S."/>
            <person name="Barry K."/>
            <person name="Bills G."/>
            <person name="Bluhm B."/>
            <person name="Cannon C."/>
            <person name="Castanera R."/>
            <person name="Culley D."/>
            <person name="Daum C."/>
            <person name="Ezra D."/>
            <person name="Gonzalez J."/>
            <person name="Henrissat B."/>
            <person name="Kuo A."/>
            <person name="Liang C."/>
            <person name="Lipzen A."/>
            <person name="Lutzoni F."/>
            <person name="Magnuson J."/>
            <person name="Mondo S."/>
            <person name="Nolan M."/>
            <person name="Ohm R."/>
            <person name="Pangilinan J."/>
            <person name="Park H.-J."/>
            <person name="Ramirez L."/>
            <person name="Alfaro M."/>
            <person name="Sun H."/>
            <person name="Tritt A."/>
            <person name="Yoshinaga Y."/>
            <person name="Zwiers L.-H."/>
            <person name="Turgeon B."/>
            <person name="Goodwin S."/>
            <person name="Spatafora J."/>
            <person name="Crous P."/>
            <person name="Grigoriev I."/>
        </authorList>
    </citation>
    <scope>NUCLEOTIDE SEQUENCE</scope>
    <source>
        <strain evidence="9">CBS 113818</strain>
    </source>
</reference>
<evidence type="ECO:0000256" key="4">
    <source>
        <dbReference type="ARBA" id="ARBA00023136"/>
    </source>
</evidence>
<keyword evidence="10" id="KW-1185">Reference proteome</keyword>
<feature type="transmembrane region" description="Helical" evidence="7">
    <location>
        <begin position="30"/>
        <end position="51"/>
    </location>
</feature>